<proteinExistence type="predicted"/>
<feature type="transmembrane region" description="Helical" evidence="8">
    <location>
        <begin position="198"/>
        <end position="221"/>
    </location>
</feature>
<feature type="transmembrane region" description="Helical" evidence="8">
    <location>
        <begin position="144"/>
        <end position="163"/>
    </location>
</feature>
<evidence type="ECO:0000256" key="1">
    <source>
        <dbReference type="ARBA" id="ARBA00004651"/>
    </source>
</evidence>
<organism evidence="9 10">
    <name type="scientific">Denitrobacterium detoxificans</name>
    <dbReference type="NCBI Taxonomy" id="79604"/>
    <lineage>
        <taxon>Bacteria</taxon>
        <taxon>Bacillati</taxon>
        <taxon>Actinomycetota</taxon>
        <taxon>Coriobacteriia</taxon>
        <taxon>Eggerthellales</taxon>
        <taxon>Eggerthellaceae</taxon>
        <taxon>Denitrobacterium</taxon>
    </lineage>
</organism>
<evidence type="ECO:0000256" key="2">
    <source>
        <dbReference type="ARBA" id="ARBA00022475"/>
    </source>
</evidence>
<keyword evidence="10" id="KW-1185">Reference proteome</keyword>
<dbReference type="EMBL" id="FOEC01000010">
    <property type="protein sequence ID" value="SEO89249.1"/>
    <property type="molecule type" value="Genomic_DNA"/>
</dbReference>
<keyword evidence="6 8" id="KW-1133">Transmembrane helix</keyword>
<evidence type="ECO:0000313" key="10">
    <source>
        <dbReference type="Proteomes" id="UP000182975"/>
    </source>
</evidence>
<feature type="transmembrane region" description="Helical" evidence="8">
    <location>
        <begin position="368"/>
        <end position="387"/>
    </location>
</feature>
<dbReference type="RefSeq" id="WP_066660641.1">
    <property type="nucleotide sequence ID" value="NZ_CP011402.1"/>
</dbReference>
<evidence type="ECO:0000256" key="7">
    <source>
        <dbReference type="ARBA" id="ARBA00023136"/>
    </source>
</evidence>
<keyword evidence="7 8" id="KW-0472">Membrane</keyword>
<dbReference type="OrthoDB" id="6052932at2"/>
<protein>
    <submittedName>
        <fullName evidence="9">Uncharacterized protein</fullName>
    </submittedName>
</protein>
<feature type="transmembrane region" description="Helical" evidence="8">
    <location>
        <begin position="399"/>
        <end position="422"/>
    </location>
</feature>
<feature type="transmembrane region" description="Helical" evidence="8">
    <location>
        <begin position="169"/>
        <end position="186"/>
    </location>
</feature>
<evidence type="ECO:0000256" key="4">
    <source>
        <dbReference type="ARBA" id="ARBA00022679"/>
    </source>
</evidence>
<reference evidence="10" key="1">
    <citation type="submission" date="2016-10" db="EMBL/GenBank/DDBJ databases">
        <authorList>
            <person name="Varghese N."/>
        </authorList>
    </citation>
    <scope>NUCLEOTIDE SEQUENCE [LARGE SCALE GENOMIC DNA]</scope>
    <source>
        <strain evidence="10">DSM 21843</strain>
    </source>
</reference>
<dbReference type="InterPro" id="IPR050297">
    <property type="entry name" value="LipidA_mod_glycosyltrf_83"/>
</dbReference>
<keyword evidence="2" id="KW-1003">Cell membrane</keyword>
<evidence type="ECO:0000313" key="9">
    <source>
        <dbReference type="EMBL" id="SEO89249.1"/>
    </source>
</evidence>
<feature type="transmembrane region" description="Helical" evidence="8">
    <location>
        <begin position="84"/>
        <end position="104"/>
    </location>
</feature>
<comment type="subcellular location">
    <subcellularLocation>
        <location evidence="1">Cell membrane</location>
        <topology evidence="1">Multi-pass membrane protein</topology>
    </subcellularLocation>
</comment>
<keyword evidence="5 8" id="KW-0812">Transmembrane</keyword>
<dbReference type="GO" id="GO:0016763">
    <property type="term" value="F:pentosyltransferase activity"/>
    <property type="evidence" value="ECO:0007669"/>
    <property type="project" value="TreeGrafter"/>
</dbReference>
<evidence type="ECO:0000256" key="5">
    <source>
        <dbReference type="ARBA" id="ARBA00022692"/>
    </source>
</evidence>
<name>A0A172RWQ6_9ACTN</name>
<keyword evidence="3" id="KW-0328">Glycosyltransferase</keyword>
<evidence type="ECO:0000256" key="3">
    <source>
        <dbReference type="ARBA" id="ARBA00022676"/>
    </source>
</evidence>
<dbReference type="Proteomes" id="UP000182975">
    <property type="component" value="Unassembled WGS sequence"/>
</dbReference>
<evidence type="ECO:0000256" key="8">
    <source>
        <dbReference type="SAM" id="Phobius"/>
    </source>
</evidence>
<feature type="transmembrane region" description="Helical" evidence="8">
    <location>
        <begin position="241"/>
        <end position="261"/>
    </location>
</feature>
<dbReference type="AlphaFoldDB" id="A0A172RWQ6"/>
<evidence type="ECO:0000256" key="6">
    <source>
        <dbReference type="ARBA" id="ARBA00022989"/>
    </source>
</evidence>
<accession>A0A172RWQ6</accession>
<gene>
    <name evidence="9" type="ORF">SAMN02910314_01520</name>
</gene>
<dbReference type="PANTHER" id="PTHR33908">
    <property type="entry name" value="MANNOSYLTRANSFERASE YKCB-RELATED"/>
    <property type="match status" value="1"/>
</dbReference>
<dbReference type="GO" id="GO:0005886">
    <property type="term" value="C:plasma membrane"/>
    <property type="evidence" value="ECO:0007669"/>
    <property type="project" value="UniProtKB-SubCell"/>
</dbReference>
<dbReference type="KEGG" id="ddt:AAY81_01740"/>
<feature type="transmembrane region" description="Helical" evidence="8">
    <location>
        <begin position="338"/>
        <end position="356"/>
    </location>
</feature>
<dbReference type="PANTHER" id="PTHR33908:SF11">
    <property type="entry name" value="MEMBRANE PROTEIN"/>
    <property type="match status" value="1"/>
</dbReference>
<feature type="transmembrane region" description="Helical" evidence="8">
    <location>
        <begin position="443"/>
        <end position="469"/>
    </location>
</feature>
<sequence>MQGGSRKGTSVLCRLNSVFESRVVDVALPVICTLVYLSFALSLSAYETPDEPLREALSLFILQNGTLPLGPEPSIVNPIWGFSYAYTAYGPSLVAVPFLAIASLFTHDLIVLTIVVRLVNVLCGGICIWVTLRIGRRLFDSPVYAVLLAVFVGFTPQFAFMSSYLNNDVPSALACAVIILAWVRGLQDGWDVKTCALLGLGIGLCAITYYFGFGFIVLSIVVYGVSAFRAHAREQVSVKRLLALALLVFAVAMLVGGWYYVRNAFIYQGDIFGFGPRNELAEACAQVGFKPSDHVTPRNLGWSVGQMLFEPWGEIIWWKWTFYSFFGLFGYMKHMLPNAMYGAYGVVVLLAILGVAGSKTIAVRGRLLLPLALVASVLFAVAFAVYYSWSADYEPQGRYLYSAFVPVMIFAVCGVRLASRGLSWLVRAVSSRWAHRAAEGVDAIVRVALPLVVAVLYVVLFALAVHVGLSHCLLGADFNTDLAPFAQGF</sequence>
<feature type="transmembrane region" description="Helical" evidence="8">
    <location>
        <begin position="26"/>
        <end position="46"/>
    </location>
</feature>
<dbReference type="GO" id="GO:0009103">
    <property type="term" value="P:lipopolysaccharide biosynthetic process"/>
    <property type="evidence" value="ECO:0007669"/>
    <property type="project" value="UniProtKB-ARBA"/>
</dbReference>
<dbReference type="STRING" id="79604.AAY81_01740"/>
<keyword evidence="4" id="KW-0808">Transferase</keyword>
<feature type="transmembrane region" description="Helical" evidence="8">
    <location>
        <begin position="110"/>
        <end position="132"/>
    </location>
</feature>